<name>A0A1I2C1W4_9BACL</name>
<accession>A0A1I2C1W4</accession>
<keyword evidence="1" id="KW-0175">Coiled coil</keyword>
<dbReference type="AlphaFoldDB" id="A0A1I2C1W4"/>
<dbReference type="Proteomes" id="UP000198855">
    <property type="component" value="Unassembled WGS sequence"/>
</dbReference>
<organism evidence="2 3">
    <name type="scientific">Paenibacillus catalpae</name>
    <dbReference type="NCBI Taxonomy" id="1045775"/>
    <lineage>
        <taxon>Bacteria</taxon>
        <taxon>Bacillati</taxon>
        <taxon>Bacillota</taxon>
        <taxon>Bacilli</taxon>
        <taxon>Bacillales</taxon>
        <taxon>Paenibacillaceae</taxon>
        <taxon>Paenibacillus</taxon>
    </lineage>
</organism>
<dbReference type="NCBIfam" id="NF047773">
    <property type="entry name" value="phas_rel_Lepto"/>
    <property type="match status" value="1"/>
</dbReference>
<keyword evidence="3" id="KW-1185">Reference proteome</keyword>
<proteinExistence type="predicted"/>
<feature type="coiled-coil region" evidence="1">
    <location>
        <begin position="47"/>
        <end position="96"/>
    </location>
</feature>
<evidence type="ECO:0000313" key="3">
    <source>
        <dbReference type="Proteomes" id="UP000198855"/>
    </source>
</evidence>
<reference evidence="3" key="1">
    <citation type="submission" date="2016-10" db="EMBL/GenBank/DDBJ databases">
        <authorList>
            <person name="Varghese N."/>
            <person name="Submissions S."/>
        </authorList>
    </citation>
    <scope>NUCLEOTIDE SEQUENCE [LARGE SCALE GENOMIC DNA]</scope>
    <source>
        <strain evidence="3">CGMCC 1.10784</strain>
    </source>
</reference>
<evidence type="ECO:0000256" key="1">
    <source>
        <dbReference type="SAM" id="Coils"/>
    </source>
</evidence>
<dbReference type="STRING" id="1045775.SAMN05216378_3758"/>
<evidence type="ECO:0000313" key="2">
    <source>
        <dbReference type="EMBL" id="SFE62319.1"/>
    </source>
</evidence>
<protein>
    <submittedName>
        <fullName evidence="2">Polyhydroxyalkanoate synthesis regulator phasin</fullName>
    </submittedName>
</protein>
<sequence length="101" mass="11721">MQMKDLFGRAVSFGLGFAVTSKEQVEKLAEEWVRKGEITKAESSAYVDELLQKGEETRNKIEEMIRERVQSIIGERYVTREQYEQLEQRVAALEHKETPAD</sequence>
<dbReference type="EMBL" id="FOMT01000003">
    <property type="protein sequence ID" value="SFE62319.1"/>
    <property type="molecule type" value="Genomic_DNA"/>
</dbReference>
<gene>
    <name evidence="2" type="ORF">SAMN05216378_3758</name>
</gene>